<dbReference type="AlphaFoldDB" id="E3BQM7"/>
<sequence>MNEMIFIIFNSAYKNFTFSDFSIIRVFALINLYKTFLLLMFLI</sequence>
<reference evidence="2 3" key="1">
    <citation type="journal article" date="2012" name="Int. J. Syst. Evol. Microbiol.">
        <title>Vibrio caribbeanicus sp. nov., isolated from the marine sponge Scleritoderma cyanea.</title>
        <authorList>
            <person name="Hoffmann M."/>
            <person name="Monday S.R."/>
            <person name="Allard M.W."/>
            <person name="Strain E.A."/>
            <person name="Whittaker P."/>
            <person name="Naum M."/>
            <person name="McCarthy P.J."/>
            <person name="Lopez J.V."/>
            <person name="Fischer M."/>
            <person name="Brown E.W."/>
        </authorList>
    </citation>
    <scope>NUCLEOTIDE SEQUENCE [LARGE SCALE GENOMIC DNA]</scope>
    <source>
        <strain evidence="2 3">ATCC BAA-2122</strain>
    </source>
</reference>
<comment type="caution">
    <text evidence="2">The sequence shown here is derived from an EMBL/GenBank/DDBJ whole genome shotgun (WGS) entry which is preliminary data.</text>
</comment>
<name>E3BQM7_9VIBR</name>
<feature type="transmembrane region" description="Helical" evidence="1">
    <location>
        <begin position="23"/>
        <end position="42"/>
    </location>
</feature>
<evidence type="ECO:0000313" key="3">
    <source>
        <dbReference type="Proteomes" id="UP000002943"/>
    </source>
</evidence>
<gene>
    <name evidence="2" type="ORF">VIBC2010_16349</name>
</gene>
<evidence type="ECO:0000256" key="1">
    <source>
        <dbReference type="SAM" id="Phobius"/>
    </source>
</evidence>
<keyword evidence="1" id="KW-0472">Membrane</keyword>
<accession>E3BQM7</accession>
<organism evidence="2 3">
    <name type="scientific">Vibrio caribbeanicus ATCC BAA-2122</name>
    <dbReference type="NCBI Taxonomy" id="796620"/>
    <lineage>
        <taxon>Bacteria</taxon>
        <taxon>Pseudomonadati</taxon>
        <taxon>Pseudomonadota</taxon>
        <taxon>Gammaproteobacteria</taxon>
        <taxon>Vibrionales</taxon>
        <taxon>Vibrionaceae</taxon>
        <taxon>Vibrio</taxon>
    </lineage>
</organism>
<keyword evidence="3" id="KW-1185">Reference proteome</keyword>
<evidence type="ECO:0000313" key="2">
    <source>
        <dbReference type="EMBL" id="EFP94613.1"/>
    </source>
</evidence>
<keyword evidence="1" id="KW-0812">Transmembrane</keyword>
<dbReference type="Proteomes" id="UP000002943">
    <property type="component" value="Unassembled WGS sequence"/>
</dbReference>
<proteinExistence type="predicted"/>
<keyword evidence="1" id="KW-1133">Transmembrane helix</keyword>
<dbReference type="EMBL" id="AEIU01000125">
    <property type="protein sequence ID" value="EFP94613.1"/>
    <property type="molecule type" value="Genomic_DNA"/>
</dbReference>
<protein>
    <submittedName>
        <fullName evidence="2">Uncharacterized protein</fullName>
    </submittedName>
</protein>